<feature type="domain" description="TF-B3" evidence="7">
    <location>
        <begin position="126"/>
        <end position="219"/>
    </location>
</feature>
<dbReference type="PANTHER" id="PTHR31920:SF138">
    <property type="entry name" value="TF-B3 DOMAIN-CONTAINING PROTEIN"/>
    <property type="match status" value="1"/>
</dbReference>
<protein>
    <recommendedName>
        <fullName evidence="7">TF-B3 domain-containing protein</fullName>
    </recommendedName>
</protein>
<dbReference type="AlphaFoldDB" id="A0A6A6MXQ2"/>
<evidence type="ECO:0000256" key="6">
    <source>
        <dbReference type="SAM" id="MobiDB-lite"/>
    </source>
</evidence>
<feature type="compositionally biased region" description="Basic and acidic residues" evidence="6">
    <location>
        <begin position="237"/>
        <end position="259"/>
    </location>
</feature>
<evidence type="ECO:0000256" key="2">
    <source>
        <dbReference type="ARBA" id="ARBA00023015"/>
    </source>
</evidence>
<dbReference type="CDD" id="cd10017">
    <property type="entry name" value="B3_DNA"/>
    <property type="match status" value="1"/>
</dbReference>
<evidence type="ECO:0000256" key="3">
    <source>
        <dbReference type="ARBA" id="ARBA00023125"/>
    </source>
</evidence>
<dbReference type="Gene3D" id="2.40.330.10">
    <property type="entry name" value="DNA-binding pseudobarrel domain"/>
    <property type="match status" value="1"/>
</dbReference>
<comment type="caution">
    <text evidence="8">The sequence shown here is derived from an EMBL/GenBank/DDBJ whole genome shotgun (WGS) entry which is preliminary data.</text>
</comment>
<evidence type="ECO:0000256" key="1">
    <source>
        <dbReference type="ARBA" id="ARBA00004123"/>
    </source>
</evidence>
<keyword evidence="3" id="KW-0238">DNA-binding</keyword>
<organism evidence="8 9">
    <name type="scientific">Hevea brasiliensis</name>
    <name type="common">Para rubber tree</name>
    <name type="synonym">Siphonia brasiliensis</name>
    <dbReference type="NCBI Taxonomy" id="3981"/>
    <lineage>
        <taxon>Eukaryota</taxon>
        <taxon>Viridiplantae</taxon>
        <taxon>Streptophyta</taxon>
        <taxon>Embryophyta</taxon>
        <taxon>Tracheophyta</taxon>
        <taxon>Spermatophyta</taxon>
        <taxon>Magnoliopsida</taxon>
        <taxon>eudicotyledons</taxon>
        <taxon>Gunneridae</taxon>
        <taxon>Pentapetalae</taxon>
        <taxon>rosids</taxon>
        <taxon>fabids</taxon>
        <taxon>Malpighiales</taxon>
        <taxon>Euphorbiaceae</taxon>
        <taxon>Crotonoideae</taxon>
        <taxon>Micrandreae</taxon>
        <taxon>Hevea</taxon>
    </lineage>
</organism>
<gene>
    <name evidence="8" type="ORF">GH714_010199</name>
</gene>
<dbReference type="Proteomes" id="UP000467840">
    <property type="component" value="Chromosome 10"/>
</dbReference>
<evidence type="ECO:0000259" key="7">
    <source>
        <dbReference type="PROSITE" id="PS50863"/>
    </source>
</evidence>
<dbReference type="SUPFAM" id="SSF101936">
    <property type="entry name" value="DNA-binding pseudobarrel domain"/>
    <property type="match status" value="1"/>
</dbReference>
<keyword evidence="9" id="KW-1185">Reference proteome</keyword>
<dbReference type="SMART" id="SM01019">
    <property type="entry name" value="B3"/>
    <property type="match status" value="1"/>
</dbReference>
<proteinExistence type="predicted"/>
<evidence type="ECO:0000256" key="5">
    <source>
        <dbReference type="ARBA" id="ARBA00023242"/>
    </source>
</evidence>
<dbReference type="GO" id="GO:0003677">
    <property type="term" value="F:DNA binding"/>
    <property type="evidence" value="ECO:0007669"/>
    <property type="project" value="UniProtKB-KW"/>
</dbReference>
<keyword evidence="2" id="KW-0805">Transcription regulation</keyword>
<evidence type="ECO:0000313" key="9">
    <source>
        <dbReference type="Proteomes" id="UP000467840"/>
    </source>
</evidence>
<keyword evidence="4" id="KW-0804">Transcription</keyword>
<accession>A0A6A6MXQ2</accession>
<dbReference type="InterPro" id="IPR003340">
    <property type="entry name" value="B3_DNA-bd"/>
</dbReference>
<name>A0A6A6MXQ2_HEVBR</name>
<dbReference type="InterPro" id="IPR050655">
    <property type="entry name" value="Plant_B3_domain"/>
</dbReference>
<dbReference type="PROSITE" id="PS50863">
    <property type="entry name" value="B3"/>
    <property type="match status" value="1"/>
</dbReference>
<comment type="subcellular location">
    <subcellularLocation>
        <location evidence="1">Nucleus</location>
    </subcellularLocation>
</comment>
<dbReference type="Pfam" id="PF02362">
    <property type="entry name" value="B3"/>
    <property type="match status" value="1"/>
</dbReference>
<dbReference type="PANTHER" id="PTHR31920">
    <property type="entry name" value="B3 DOMAIN-CONTAINING"/>
    <property type="match status" value="1"/>
</dbReference>
<reference evidence="8 9" key="1">
    <citation type="journal article" date="2020" name="Mol. Plant">
        <title>The Chromosome-Based Rubber Tree Genome Provides New Insights into Spurge Genome Evolution and Rubber Biosynthesis.</title>
        <authorList>
            <person name="Liu J."/>
            <person name="Shi C."/>
            <person name="Shi C.C."/>
            <person name="Li W."/>
            <person name="Zhang Q.J."/>
            <person name="Zhang Y."/>
            <person name="Li K."/>
            <person name="Lu H.F."/>
            <person name="Shi C."/>
            <person name="Zhu S.T."/>
            <person name="Xiao Z.Y."/>
            <person name="Nan H."/>
            <person name="Yue Y."/>
            <person name="Zhu X.G."/>
            <person name="Wu Y."/>
            <person name="Hong X.N."/>
            <person name="Fan G.Y."/>
            <person name="Tong Y."/>
            <person name="Zhang D."/>
            <person name="Mao C.L."/>
            <person name="Liu Y.L."/>
            <person name="Hao S.J."/>
            <person name="Liu W.Q."/>
            <person name="Lv M.Q."/>
            <person name="Zhang H.B."/>
            <person name="Liu Y."/>
            <person name="Hu-Tang G.R."/>
            <person name="Wang J.P."/>
            <person name="Wang J.H."/>
            <person name="Sun Y.H."/>
            <person name="Ni S.B."/>
            <person name="Chen W.B."/>
            <person name="Zhang X.C."/>
            <person name="Jiao Y.N."/>
            <person name="Eichler E.E."/>
            <person name="Li G.H."/>
            <person name="Liu X."/>
            <person name="Gao L.Z."/>
        </authorList>
    </citation>
    <scope>NUCLEOTIDE SEQUENCE [LARGE SCALE GENOMIC DNA]</scope>
    <source>
        <strain evidence="9">cv. GT1</strain>
        <tissue evidence="8">Leaf</tissue>
    </source>
</reference>
<dbReference type="GO" id="GO:0005634">
    <property type="term" value="C:nucleus"/>
    <property type="evidence" value="ECO:0007669"/>
    <property type="project" value="UniProtKB-SubCell"/>
</dbReference>
<evidence type="ECO:0000313" key="8">
    <source>
        <dbReference type="EMBL" id="KAF2318702.1"/>
    </source>
</evidence>
<evidence type="ECO:0000256" key="4">
    <source>
        <dbReference type="ARBA" id="ARBA00023163"/>
    </source>
</evidence>
<dbReference type="EMBL" id="JAAGAX010000003">
    <property type="protein sequence ID" value="KAF2318702.1"/>
    <property type="molecule type" value="Genomic_DNA"/>
</dbReference>
<dbReference type="InterPro" id="IPR015300">
    <property type="entry name" value="DNA-bd_pseudobarrel_sf"/>
</dbReference>
<feature type="region of interest" description="Disordered" evidence="6">
    <location>
        <begin position="234"/>
        <end position="266"/>
    </location>
</feature>
<sequence length="266" mass="30335">MVDLLRRAGLFDEILHLIKEISRDPADAKTCLSAEEDGVERDEGTIVVRRYVFSVSTDPSEAVEELLRKRGIEGEEVYFSKGKGPIGPMLFTKGCTLTACVNWLDCGGALELRRERNFGKRNGMGRTEEARLQGFMEDRRRGIPIKFVEDYGYCLTSPVTLQDPTGTSWKVELLKNGNEVWLEKGWPEFSENHTLKYGHLLVFEYKGDSLFHVFIFDKTAVEIEYSVKLNFDGESPQPKKQEIDDHDSISCHNLDDPIRNGKPIQR</sequence>
<keyword evidence="5" id="KW-0539">Nucleus</keyword>